<sequence length="635" mass="66386">MKQLYVRQRSGQELSRSCGSKCVKIDPKAKARTDPVIVTASSLSSSPALASPSAPSTPTSSSAAASPTSSSESSLPTSSESSFPSKSTVQDLGDEAGVELGARGDRGETFADDAPPSPDEYVSQFSRDDGVSQPENLPEISRDEVERREDPNKVYRSAQDDQQPVGEEAEVTRSETKDANDNGGTGYSVGSAEMFRPRVDNSQGGPVPAKSVRVDAPVVTSASADDNVDSGDKLNFGQKPGSCPENPTMVICGQRPCQSDTSCPGPTKCCPTRCGQVCVTPQVGEFTGRLGRLQGTLFRDIGAGNRPAGSSLGRNDENELSNPTNPGVFGRTLRNYGVDFGTDGFRSRTAPNSDFLALSSANDASREGYYDPSSGPLFQYGFRSPAVDNRRITASSGRASIGIRVSNPPAGNSVLAPRNVNSGRVSQGTVTADSYRPNPNGLIAPGGVPRSNAFNENAGEVNNGGRGTFNGENRNEQSTGTYSGEQDAITNAVQTAFRLNPPPQPPTSARRNFPSRRPTGGLLGGYASAFPESNSAFPGYSAEPGVGMRSGVAGIGFSRSEAASPFGGFPGYGPNGFFDTSGQSKAVGGYDTIDAGAFGNINKNDYKKLGLDTVTDSFNKTKEYETRSSSVGEVG</sequence>
<dbReference type="Pfam" id="PF00095">
    <property type="entry name" value="WAP"/>
    <property type="match status" value="1"/>
</dbReference>
<feature type="domain" description="WAP" evidence="2">
    <location>
        <begin position="236"/>
        <end position="282"/>
    </location>
</feature>
<dbReference type="OrthoDB" id="6060011at2759"/>
<dbReference type="AlphaFoldDB" id="A0A3S0ZN73"/>
<feature type="region of interest" description="Disordered" evidence="1">
    <location>
        <begin position="454"/>
        <end position="482"/>
    </location>
</feature>
<proteinExistence type="predicted"/>
<feature type="compositionally biased region" description="Basic and acidic residues" evidence="1">
    <location>
        <begin position="170"/>
        <end position="180"/>
    </location>
</feature>
<dbReference type="GO" id="GO:0030414">
    <property type="term" value="F:peptidase inhibitor activity"/>
    <property type="evidence" value="ECO:0007669"/>
    <property type="project" value="InterPro"/>
</dbReference>
<feature type="compositionally biased region" description="Polar residues" evidence="1">
    <location>
        <begin position="419"/>
        <end position="432"/>
    </location>
</feature>
<dbReference type="InterPro" id="IPR008197">
    <property type="entry name" value="WAP_dom"/>
</dbReference>
<feature type="compositionally biased region" description="Low complexity" evidence="1">
    <location>
        <begin position="39"/>
        <end position="88"/>
    </location>
</feature>
<dbReference type="EMBL" id="RQTK01001230">
    <property type="protein sequence ID" value="RUS71336.1"/>
    <property type="molecule type" value="Genomic_DNA"/>
</dbReference>
<evidence type="ECO:0000256" key="1">
    <source>
        <dbReference type="SAM" id="MobiDB-lite"/>
    </source>
</evidence>
<accession>A0A3S0ZN73</accession>
<feature type="compositionally biased region" description="Polar residues" evidence="1">
    <location>
        <begin position="470"/>
        <end position="482"/>
    </location>
</feature>
<feature type="region of interest" description="Disordered" evidence="1">
    <location>
        <begin position="412"/>
        <end position="440"/>
    </location>
</feature>
<protein>
    <recommendedName>
        <fullName evidence="2">WAP domain-containing protein</fullName>
    </recommendedName>
</protein>
<reference evidence="3 4" key="1">
    <citation type="submission" date="2019-01" db="EMBL/GenBank/DDBJ databases">
        <title>A draft genome assembly of the solar-powered sea slug Elysia chlorotica.</title>
        <authorList>
            <person name="Cai H."/>
            <person name="Li Q."/>
            <person name="Fang X."/>
            <person name="Li J."/>
            <person name="Curtis N.E."/>
            <person name="Altenburger A."/>
            <person name="Shibata T."/>
            <person name="Feng M."/>
            <person name="Maeda T."/>
            <person name="Schwartz J.A."/>
            <person name="Shigenobu S."/>
            <person name="Lundholm N."/>
            <person name="Nishiyama T."/>
            <person name="Yang H."/>
            <person name="Hasebe M."/>
            <person name="Li S."/>
            <person name="Pierce S.K."/>
            <person name="Wang J."/>
        </authorList>
    </citation>
    <scope>NUCLEOTIDE SEQUENCE [LARGE SCALE GENOMIC DNA]</scope>
    <source>
        <strain evidence="3">EC2010</strain>
        <tissue evidence="3">Whole organism of an adult</tissue>
    </source>
</reference>
<dbReference type="SUPFAM" id="SSF57256">
    <property type="entry name" value="Elafin-like"/>
    <property type="match status" value="1"/>
</dbReference>
<dbReference type="GO" id="GO:0005576">
    <property type="term" value="C:extracellular region"/>
    <property type="evidence" value="ECO:0007669"/>
    <property type="project" value="InterPro"/>
</dbReference>
<evidence type="ECO:0000313" key="3">
    <source>
        <dbReference type="EMBL" id="RUS71336.1"/>
    </source>
</evidence>
<dbReference type="Gene3D" id="4.10.75.10">
    <property type="entry name" value="Elafin-like"/>
    <property type="match status" value="1"/>
</dbReference>
<organism evidence="3 4">
    <name type="scientific">Elysia chlorotica</name>
    <name type="common">Eastern emerald elysia</name>
    <name type="synonym">Sea slug</name>
    <dbReference type="NCBI Taxonomy" id="188477"/>
    <lineage>
        <taxon>Eukaryota</taxon>
        <taxon>Metazoa</taxon>
        <taxon>Spiralia</taxon>
        <taxon>Lophotrochozoa</taxon>
        <taxon>Mollusca</taxon>
        <taxon>Gastropoda</taxon>
        <taxon>Heterobranchia</taxon>
        <taxon>Euthyneura</taxon>
        <taxon>Panpulmonata</taxon>
        <taxon>Sacoglossa</taxon>
        <taxon>Placobranchoidea</taxon>
        <taxon>Plakobranchidae</taxon>
        <taxon>Elysia</taxon>
    </lineage>
</organism>
<dbReference type="SMART" id="SM00217">
    <property type="entry name" value="WAP"/>
    <property type="match status" value="1"/>
</dbReference>
<dbReference type="CDD" id="cd00199">
    <property type="entry name" value="WAP"/>
    <property type="match status" value="1"/>
</dbReference>
<gene>
    <name evidence="3" type="ORF">EGW08_020901</name>
</gene>
<comment type="caution">
    <text evidence="3">The sequence shown here is derived from an EMBL/GenBank/DDBJ whole genome shotgun (WGS) entry which is preliminary data.</text>
</comment>
<feature type="region of interest" description="Disordered" evidence="1">
    <location>
        <begin position="29"/>
        <end position="191"/>
    </location>
</feature>
<dbReference type="PROSITE" id="PS51390">
    <property type="entry name" value="WAP"/>
    <property type="match status" value="1"/>
</dbReference>
<keyword evidence="4" id="KW-1185">Reference proteome</keyword>
<feature type="compositionally biased region" description="Basic and acidic residues" evidence="1">
    <location>
        <begin position="140"/>
        <end position="153"/>
    </location>
</feature>
<name>A0A3S0ZN73_ELYCH</name>
<evidence type="ECO:0000313" key="4">
    <source>
        <dbReference type="Proteomes" id="UP000271974"/>
    </source>
</evidence>
<dbReference type="InterPro" id="IPR036645">
    <property type="entry name" value="Elafin-like_sf"/>
</dbReference>
<evidence type="ECO:0000259" key="2">
    <source>
        <dbReference type="PROSITE" id="PS51390"/>
    </source>
</evidence>
<dbReference type="Proteomes" id="UP000271974">
    <property type="component" value="Unassembled WGS sequence"/>
</dbReference>
<feature type="region of interest" description="Disordered" evidence="1">
    <location>
        <begin position="301"/>
        <end position="326"/>
    </location>
</feature>